<dbReference type="Proteomes" id="UP001148838">
    <property type="component" value="Unassembled WGS sequence"/>
</dbReference>
<gene>
    <name evidence="1" type="ORF">ANN_09392</name>
</gene>
<sequence>MELWQVARKYAILLEFGIVFAGPSDIDVRHVFKQEVDILNICCKDNYLREENRSGYKRDHQKDCRKKNKKRNKIKTLAIPILLYGSETWIMGADNKRSVQTAEMKFLRYVDGSNIMDRIRNVEIREDLQIQSMEAEVYDYIHNWTEHLSRMDYSRFSKLAMHCTPRENVKKKSQEVMSSEYEGTSSDLNLQQYNGQFNIEGDVRSGNHGHHGGSEMVHHLAKNEHLFTEVTIGR</sequence>
<keyword evidence="2" id="KW-1185">Reference proteome</keyword>
<dbReference type="EMBL" id="JAJSOF020000005">
    <property type="protein sequence ID" value="KAJ4447386.1"/>
    <property type="molecule type" value="Genomic_DNA"/>
</dbReference>
<reference evidence="1 2" key="1">
    <citation type="journal article" date="2022" name="Allergy">
        <title>Genome assembly and annotation of Periplaneta americana reveal a comprehensive cockroach allergen profile.</title>
        <authorList>
            <person name="Wang L."/>
            <person name="Xiong Q."/>
            <person name="Saelim N."/>
            <person name="Wang L."/>
            <person name="Nong W."/>
            <person name="Wan A.T."/>
            <person name="Shi M."/>
            <person name="Liu X."/>
            <person name="Cao Q."/>
            <person name="Hui J.H.L."/>
            <person name="Sookrung N."/>
            <person name="Leung T.F."/>
            <person name="Tungtrongchitr A."/>
            <person name="Tsui S.K.W."/>
        </authorList>
    </citation>
    <scope>NUCLEOTIDE SEQUENCE [LARGE SCALE GENOMIC DNA]</scope>
    <source>
        <strain evidence="1">PWHHKU_190912</strain>
    </source>
</reference>
<name>A0ABQ8TL82_PERAM</name>
<evidence type="ECO:0000313" key="2">
    <source>
        <dbReference type="Proteomes" id="UP001148838"/>
    </source>
</evidence>
<organism evidence="1 2">
    <name type="scientific">Periplaneta americana</name>
    <name type="common">American cockroach</name>
    <name type="synonym">Blatta americana</name>
    <dbReference type="NCBI Taxonomy" id="6978"/>
    <lineage>
        <taxon>Eukaryota</taxon>
        <taxon>Metazoa</taxon>
        <taxon>Ecdysozoa</taxon>
        <taxon>Arthropoda</taxon>
        <taxon>Hexapoda</taxon>
        <taxon>Insecta</taxon>
        <taxon>Pterygota</taxon>
        <taxon>Neoptera</taxon>
        <taxon>Polyneoptera</taxon>
        <taxon>Dictyoptera</taxon>
        <taxon>Blattodea</taxon>
        <taxon>Blattoidea</taxon>
        <taxon>Blattidae</taxon>
        <taxon>Blattinae</taxon>
        <taxon>Periplaneta</taxon>
    </lineage>
</organism>
<accession>A0ABQ8TL82</accession>
<evidence type="ECO:0000313" key="1">
    <source>
        <dbReference type="EMBL" id="KAJ4447386.1"/>
    </source>
</evidence>
<proteinExistence type="predicted"/>
<comment type="caution">
    <text evidence="1">The sequence shown here is derived from an EMBL/GenBank/DDBJ whole genome shotgun (WGS) entry which is preliminary data.</text>
</comment>
<protein>
    <submittedName>
        <fullName evidence="1">Uncharacterized protein</fullName>
    </submittedName>
</protein>